<dbReference type="Gene3D" id="3.30.40.10">
    <property type="entry name" value="Zinc/RING finger domain, C3HC4 (zinc finger)"/>
    <property type="match status" value="1"/>
</dbReference>
<dbReference type="PROSITE" id="PS50016">
    <property type="entry name" value="ZF_PHD_2"/>
    <property type="match status" value="1"/>
</dbReference>
<dbReference type="SUPFAM" id="SSF52113">
    <property type="entry name" value="BRCT domain"/>
    <property type="match status" value="3"/>
</dbReference>
<evidence type="ECO:0000256" key="3">
    <source>
        <dbReference type="ARBA" id="ARBA00022833"/>
    </source>
</evidence>
<name>A0A8B8PCY2_9MYRT</name>
<dbReference type="Gene3D" id="3.40.50.10190">
    <property type="entry name" value="BRCT domain"/>
    <property type="match status" value="4"/>
</dbReference>
<dbReference type="PANTHER" id="PTHR47181:SF2">
    <property type="entry name" value="BRCA1 C TERMINUS DOMAIN CONTAINING PROTEIN, EXPRESSED"/>
    <property type="match status" value="1"/>
</dbReference>
<feature type="region of interest" description="Disordered" evidence="5">
    <location>
        <begin position="253"/>
        <end position="340"/>
    </location>
</feature>
<keyword evidence="2 4" id="KW-0863">Zinc-finger</keyword>
<accession>A0A8B8PCY2</accession>
<feature type="region of interest" description="Disordered" evidence="5">
    <location>
        <begin position="402"/>
        <end position="423"/>
    </location>
</feature>
<dbReference type="GO" id="GO:0008270">
    <property type="term" value="F:zinc ion binding"/>
    <property type="evidence" value="ECO:0007669"/>
    <property type="project" value="UniProtKB-KW"/>
</dbReference>
<protein>
    <submittedName>
        <fullName evidence="9">BRCT domain-containing protein At4g02110 isoform X1</fullName>
    </submittedName>
</protein>
<dbReference type="PROSITE" id="PS50172">
    <property type="entry name" value="BRCT"/>
    <property type="match status" value="2"/>
</dbReference>
<feature type="region of interest" description="Disordered" evidence="5">
    <location>
        <begin position="739"/>
        <end position="768"/>
    </location>
</feature>
<evidence type="ECO:0000259" key="7">
    <source>
        <dbReference type="PROSITE" id="PS50172"/>
    </source>
</evidence>
<feature type="compositionally biased region" description="Basic and acidic residues" evidence="5">
    <location>
        <begin position="745"/>
        <end position="766"/>
    </location>
</feature>
<evidence type="ECO:0000259" key="6">
    <source>
        <dbReference type="PROSITE" id="PS50016"/>
    </source>
</evidence>
<dbReference type="InterPro" id="IPR011011">
    <property type="entry name" value="Znf_FYVE_PHD"/>
</dbReference>
<dbReference type="RefSeq" id="XP_030532529.2">
    <property type="nucleotide sequence ID" value="XM_030676669.2"/>
</dbReference>
<dbReference type="PANTHER" id="PTHR47181">
    <property type="entry name" value="BRCA1 C TERMINUS DOMAIN CONTAINING PROTEIN, EXPRESSED"/>
    <property type="match status" value="1"/>
</dbReference>
<feature type="domain" description="BRCT" evidence="7">
    <location>
        <begin position="918"/>
        <end position="1000"/>
    </location>
</feature>
<feature type="domain" description="PHD-type" evidence="6">
    <location>
        <begin position="1157"/>
        <end position="1213"/>
    </location>
</feature>
<dbReference type="InterPro" id="IPR001965">
    <property type="entry name" value="Znf_PHD"/>
</dbReference>
<evidence type="ECO:0000256" key="5">
    <source>
        <dbReference type="SAM" id="MobiDB-lite"/>
    </source>
</evidence>
<proteinExistence type="predicted"/>
<organism evidence="8 9">
    <name type="scientific">Rhodamnia argentea</name>
    <dbReference type="NCBI Taxonomy" id="178133"/>
    <lineage>
        <taxon>Eukaryota</taxon>
        <taxon>Viridiplantae</taxon>
        <taxon>Streptophyta</taxon>
        <taxon>Embryophyta</taxon>
        <taxon>Tracheophyta</taxon>
        <taxon>Spermatophyta</taxon>
        <taxon>Magnoliopsida</taxon>
        <taxon>eudicotyledons</taxon>
        <taxon>Gunneridae</taxon>
        <taxon>Pentapetalae</taxon>
        <taxon>rosids</taxon>
        <taxon>malvids</taxon>
        <taxon>Myrtales</taxon>
        <taxon>Myrtaceae</taxon>
        <taxon>Myrtoideae</taxon>
        <taxon>Myrteae</taxon>
        <taxon>Australasian group</taxon>
        <taxon>Rhodamnia</taxon>
    </lineage>
</organism>
<evidence type="ECO:0000256" key="2">
    <source>
        <dbReference type="ARBA" id="ARBA00022771"/>
    </source>
</evidence>
<dbReference type="Pfam" id="PF00628">
    <property type="entry name" value="PHD"/>
    <property type="match status" value="1"/>
</dbReference>
<keyword evidence="3" id="KW-0862">Zinc</keyword>
<reference evidence="9" key="1">
    <citation type="submission" date="2025-08" db="UniProtKB">
        <authorList>
            <consortium name="RefSeq"/>
        </authorList>
    </citation>
    <scope>IDENTIFICATION</scope>
    <source>
        <tissue evidence="9">Leaf</tissue>
    </source>
</reference>
<gene>
    <name evidence="9" type="primary">LOC115742404</name>
</gene>
<dbReference type="Pfam" id="PF12738">
    <property type="entry name" value="PTCB-BRCT"/>
    <property type="match status" value="1"/>
</dbReference>
<feature type="region of interest" description="Disordered" evidence="5">
    <location>
        <begin position="196"/>
        <end position="222"/>
    </location>
</feature>
<feature type="compositionally biased region" description="Polar residues" evidence="5">
    <location>
        <begin position="278"/>
        <end position="319"/>
    </location>
</feature>
<dbReference type="SMART" id="SM00249">
    <property type="entry name" value="PHD"/>
    <property type="match status" value="1"/>
</dbReference>
<dbReference type="SUPFAM" id="SSF57903">
    <property type="entry name" value="FYVE/PHD zinc finger"/>
    <property type="match status" value="1"/>
</dbReference>
<dbReference type="InterPro" id="IPR001357">
    <property type="entry name" value="BRCT_dom"/>
</dbReference>
<dbReference type="InterPro" id="IPR036420">
    <property type="entry name" value="BRCT_dom_sf"/>
</dbReference>
<feature type="region of interest" description="Disordered" evidence="5">
    <location>
        <begin position="517"/>
        <end position="539"/>
    </location>
</feature>
<evidence type="ECO:0000313" key="8">
    <source>
        <dbReference type="Proteomes" id="UP000827889"/>
    </source>
</evidence>
<keyword evidence="1" id="KW-0479">Metal-binding</keyword>
<dbReference type="CDD" id="cd17738">
    <property type="entry name" value="BRCT_TopBP1_rpt7"/>
    <property type="match status" value="1"/>
</dbReference>
<dbReference type="Proteomes" id="UP000827889">
    <property type="component" value="Chromosome 7"/>
</dbReference>
<evidence type="ECO:0000256" key="4">
    <source>
        <dbReference type="PROSITE-ProRule" id="PRU00146"/>
    </source>
</evidence>
<evidence type="ECO:0000256" key="1">
    <source>
        <dbReference type="ARBA" id="ARBA00022723"/>
    </source>
</evidence>
<dbReference type="InterPro" id="IPR044254">
    <property type="entry name" value="At4g02110-like"/>
</dbReference>
<dbReference type="Pfam" id="PF00533">
    <property type="entry name" value="BRCT"/>
    <property type="match status" value="1"/>
</dbReference>
<dbReference type="GeneID" id="115742404"/>
<sequence length="1230" mass="134490">MLGSASPSKPFHGVRFVLFGFDPDGRRHVLSKLVDGGGVDAGEYGPNCSHVVVDRIVYDDPVCVAAREDGKVVVTGLWVDHSYDIGMPVDASSIMYRPLKDLNGIPGAESLIMCLTGYQRQDRDDIMTMVGLMGAQFSKPLVANKVTHLFCYKFEGEKYELAKKIKTIKLVNHRWLEDCLRDWEILPEANYSKSGYESEMEAEAKDSEEEAEEKQPMENAECRSPFNLKVGISSSSVPLSAAKLSKAPLGLNEMEGQSRASSAKYLSVTPTKPAESPSVRNDLNRPSISISHDVSPLQTATSGSPTEVKQKTPALNSSKEPCASGSVESSEFDAKHGALSYSRKTPRRTSFPLHAVEGSAHANSSLRIHPCELDGDIENSSFKAKARDDVGNACIQTPSQNLEAYSEESKGTPAQKTPEVSRSQTSYYEKLCISGNPLTGSKTEGSEARGLIDHHGGAHDLLYPRNGAHCTNEPADVNSVGNKSTCISTNKSNRSNEVSVANQLPFANIVNVDAERDKNDGEKIAQTSSGGPGKLASVSPTAIGQTNVEEPIHQTGEIGKQPWLPPAKISTQTHQAMDVEKPSEKPTKFDFLERSGDKVAKTPLGKKVAERKTLGSKTKVSKSANTKGSIYPRKAASSTDAMNSSNGRDNIVISDKSPDNHVDIAHAQNGIALSEGLKDIMQDEDGIKDIMDEDTEAPEDKDDHALEEAINEGNPDGYQSIQKEDVHMEETSNCLVKETNISGDHMPDDATKSKEGSSSEKRERTYGKTYGLKKSNLKAAIEGKFIKGTKSSSGKKLKTVPDAKGKMECNVGLDGRASSLPHTERRVEEHNGISCSSGSGRSCTVKSNKFESSIEVEKENQPVLNADHGISQGKLQNWKSSINPSRMNRQNDEEARKNCGNSVAAETLNRKRTEPAWFILSGHKQQRKEFQQVARRLRGRLCANSHKWSYQATHFISPDPVRRTEKFFAAAASGRWILKPEYLIASSEAGKFLAEEPYEWHKNGLSQDGAINLEAPRKWRLLRERTGHGAFHEMRIIIYGECITPPLDTLKRVVKAGDGAILATSPPYDRFLNTRVDFAIISPGMPRVDVWVQEFLKHEIPCIAADYLVEYVCKPGYSLEKHVLYGTHAWAEKSFTRLQSKAEEVVNLTPPDDGGSDICCQVCGSSDRGVVMLICGDESGSVGCGIGTHIDCCNPPFKVVPEEDWLCSRCIQSAKKTTKSAPKRKRGTAS</sequence>
<dbReference type="KEGG" id="rarg:115742404"/>
<feature type="domain" description="BRCT" evidence="7">
    <location>
        <begin position="109"/>
        <end position="193"/>
    </location>
</feature>
<dbReference type="InterPro" id="IPR019787">
    <property type="entry name" value="Znf_PHD-finger"/>
</dbReference>
<dbReference type="AlphaFoldDB" id="A0A8B8PCY2"/>
<feature type="compositionally biased region" description="Polar residues" evidence="5">
    <location>
        <begin position="412"/>
        <end position="423"/>
    </location>
</feature>
<feature type="compositionally biased region" description="Acidic residues" evidence="5">
    <location>
        <begin position="198"/>
        <end position="212"/>
    </location>
</feature>
<keyword evidence="8" id="KW-1185">Reference proteome</keyword>
<dbReference type="SMART" id="SM00292">
    <property type="entry name" value="BRCT"/>
    <property type="match status" value="4"/>
</dbReference>
<evidence type="ECO:0000313" key="9">
    <source>
        <dbReference type="RefSeq" id="XP_030532529.2"/>
    </source>
</evidence>
<dbReference type="InterPro" id="IPR013083">
    <property type="entry name" value="Znf_RING/FYVE/PHD"/>
</dbReference>